<dbReference type="InterPro" id="IPR045155">
    <property type="entry name" value="Beta-lactam_cat"/>
</dbReference>
<dbReference type="Gene3D" id="3.10.450.280">
    <property type="match status" value="1"/>
</dbReference>
<organism evidence="4 5">
    <name type="scientific">Nonomuraea longicatena</name>
    <dbReference type="NCBI Taxonomy" id="83682"/>
    <lineage>
        <taxon>Bacteria</taxon>
        <taxon>Bacillati</taxon>
        <taxon>Actinomycetota</taxon>
        <taxon>Actinomycetes</taxon>
        <taxon>Streptosporangiales</taxon>
        <taxon>Streptosporangiaceae</taxon>
        <taxon>Nonomuraea</taxon>
    </lineage>
</organism>
<feature type="domain" description="Beta-lactamase class A catalytic" evidence="2">
    <location>
        <begin position="185"/>
        <end position="283"/>
    </location>
</feature>
<keyword evidence="1" id="KW-0732">Signal</keyword>
<dbReference type="PANTHER" id="PTHR35333:SF5">
    <property type="entry name" value="CONSERVED LIPOPROTEIN LPQF-RELATED"/>
    <property type="match status" value="1"/>
</dbReference>
<feature type="signal peptide" evidence="1">
    <location>
        <begin position="1"/>
        <end position="29"/>
    </location>
</feature>
<comment type="caution">
    <text evidence="4">The sequence shown here is derived from an EMBL/GenBank/DDBJ whole genome shotgun (WGS) entry which is preliminary data.</text>
</comment>
<name>A0ABP3Z5G2_9ACTN</name>
<dbReference type="RefSeq" id="WP_343948478.1">
    <property type="nucleotide sequence ID" value="NZ_BAAAHQ010000002.1"/>
</dbReference>
<dbReference type="InterPro" id="IPR000871">
    <property type="entry name" value="Beta-lactam_class-A"/>
</dbReference>
<evidence type="ECO:0000259" key="2">
    <source>
        <dbReference type="Pfam" id="PF13354"/>
    </source>
</evidence>
<dbReference type="PANTHER" id="PTHR35333">
    <property type="entry name" value="BETA-LACTAMASE"/>
    <property type="match status" value="1"/>
</dbReference>
<dbReference type="Gene3D" id="3.40.710.10">
    <property type="entry name" value="DD-peptidase/beta-lactamase superfamily"/>
    <property type="match status" value="1"/>
</dbReference>
<keyword evidence="4" id="KW-0378">Hydrolase</keyword>
<feature type="domain" description="ORF 12 gene product N-terminal" evidence="3">
    <location>
        <begin position="47"/>
        <end position="136"/>
    </location>
</feature>
<gene>
    <name evidence="4" type="ORF">GCM10009560_09860</name>
</gene>
<feature type="chain" id="PRO_5047161120" evidence="1">
    <location>
        <begin position="30"/>
        <end position="446"/>
    </location>
</feature>
<dbReference type="InterPro" id="IPR012338">
    <property type="entry name" value="Beta-lactam/transpept-like"/>
</dbReference>
<dbReference type="Pfam" id="PF13354">
    <property type="entry name" value="Beta-lactamase2"/>
    <property type="match status" value="1"/>
</dbReference>
<proteinExistence type="predicted"/>
<evidence type="ECO:0000256" key="1">
    <source>
        <dbReference type="SAM" id="SignalP"/>
    </source>
</evidence>
<evidence type="ECO:0000313" key="5">
    <source>
        <dbReference type="Proteomes" id="UP001501578"/>
    </source>
</evidence>
<evidence type="ECO:0000259" key="3">
    <source>
        <dbReference type="Pfam" id="PF18042"/>
    </source>
</evidence>
<dbReference type="EMBL" id="BAAAHQ010000002">
    <property type="protein sequence ID" value="GAA0915471.1"/>
    <property type="molecule type" value="Genomic_DNA"/>
</dbReference>
<dbReference type="InterPro" id="IPR040846">
    <property type="entry name" value="ORF_12_N"/>
</dbReference>
<dbReference type="Pfam" id="PF18042">
    <property type="entry name" value="ORF_12_N"/>
    <property type="match status" value="1"/>
</dbReference>
<dbReference type="GO" id="GO:0016787">
    <property type="term" value="F:hydrolase activity"/>
    <property type="evidence" value="ECO:0007669"/>
    <property type="project" value="UniProtKB-KW"/>
</dbReference>
<accession>A0ABP3Z5G2</accession>
<reference evidence="5" key="1">
    <citation type="journal article" date="2019" name="Int. J. Syst. Evol. Microbiol.">
        <title>The Global Catalogue of Microorganisms (GCM) 10K type strain sequencing project: providing services to taxonomists for standard genome sequencing and annotation.</title>
        <authorList>
            <consortium name="The Broad Institute Genomics Platform"/>
            <consortium name="The Broad Institute Genome Sequencing Center for Infectious Disease"/>
            <person name="Wu L."/>
            <person name="Ma J."/>
        </authorList>
    </citation>
    <scope>NUCLEOTIDE SEQUENCE [LARGE SCALE GENOMIC DNA]</scope>
    <source>
        <strain evidence="5">JCM 11136</strain>
    </source>
</reference>
<dbReference type="SUPFAM" id="SSF56601">
    <property type="entry name" value="beta-lactamase/transpeptidase-like"/>
    <property type="match status" value="1"/>
</dbReference>
<protein>
    <submittedName>
        <fullName evidence="4">Serine hydrolase</fullName>
    </submittedName>
</protein>
<sequence>MHNRRTKILSLSAALLASGGILIPGAAVADSAPTSAAGKAVTPGADIPATPAGAKLKWLLDAMSRAPIPEAEVKEHISAGYLEYLSAAQFNEVFKAFAGLKLTAVHDQAPDRLGAAATLAGKKWWLVLDLDPDGKIEILGFSEVKPPPPAPRDWKDLERRLGKVTTDAGFLAAEIDGRTCRPVRGVEHRKVRPLGSMFKLYILGTVAKQIRAGDYSWDTELTITPELKSFPSGILQMRPDNSKVTVREAAELMISISDNTGTDLLLHKAGRKNVERTARSWGAPVKGNTPMLSIREMFLLKSEHAYPKLADQYKKLSVKGKRAFLADTIAKIPRSSFKVWTAPRELSTIEWFASPADICRAHAELRAMADPAVEKAMARNSGGVPGAWYKGGSEPGLLDFGYSVKGADGKVRFVTTMAVDKKKPFDVVKDQDELIALSSGAFKLMS</sequence>
<dbReference type="Proteomes" id="UP001501578">
    <property type="component" value="Unassembled WGS sequence"/>
</dbReference>
<keyword evidence="5" id="KW-1185">Reference proteome</keyword>
<evidence type="ECO:0000313" key="4">
    <source>
        <dbReference type="EMBL" id="GAA0915471.1"/>
    </source>
</evidence>